<dbReference type="Gene3D" id="1.20.1160.11">
    <property type="entry name" value="Paired amphipathic helix"/>
    <property type="match status" value="1"/>
</dbReference>
<dbReference type="PROSITE" id="PS51477">
    <property type="entry name" value="PAH"/>
    <property type="match status" value="1"/>
</dbReference>
<organism evidence="4 5">
    <name type="scientific">Stephania yunnanensis</name>
    <dbReference type="NCBI Taxonomy" id="152371"/>
    <lineage>
        <taxon>Eukaryota</taxon>
        <taxon>Viridiplantae</taxon>
        <taxon>Streptophyta</taxon>
        <taxon>Embryophyta</taxon>
        <taxon>Tracheophyta</taxon>
        <taxon>Spermatophyta</taxon>
        <taxon>Magnoliopsida</taxon>
        <taxon>Ranunculales</taxon>
        <taxon>Menispermaceae</taxon>
        <taxon>Menispermoideae</taxon>
        <taxon>Cissampelideae</taxon>
        <taxon>Stephania</taxon>
    </lineage>
</organism>
<evidence type="ECO:0000256" key="1">
    <source>
        <dbReference type="ARBA" id="ARBA00004123"/>
    </source>
</evidence>
<reference evidence="4 5" key="1">
    <citation type="submission" date="2024-01" db="EMBL/GenBank/DDBJ databases">
        <title>Genome assemblies of Stephania.</title>
        <authorList>
            <person name="Yang L."/>
        </authorList>
    </citation>
    <scope>NUCLEOTIDE SEQUENCE [LARGE SCALE GENOMIC DNA]</scope>
    <source>
        <strain evidence="4">YNDBR</strain>
        <tissue evidence="4">Leaf</tissue>
    </source>
</reference>
<dbReference type="Pfam" id="PF02671">
    <property type="entry name" value="PAH"/>
    <property type="match status" value="1"/>
</dbReference>
<evidence type="ECO:0000313" key="5">
    <source>
        <dbReference type="Proteomes" id="UP001420932"/>
    </source>
</evidence>
<protein>
    <submittedName>
        <fullName evidence="4">Uncharacterized protein</fullName>
    </submittedName>
</protein>
<proteinExistence type="predicted"/>
<evidence type="ECO:0000256" key="3">
    <source>
        <dbReference type="PROSITE-ProRule" id="PRU00810"/>
    </source>
</evidence>
<name>A0AAP0JJF3_9MAGN</name>
<gene>
    <name evidence="4" type="ORF">Syun_014080</name>
</gene>
<dbReference type="GO" id="GO:0005634">
    <property type="term" value="C:nucleus"/>
    <property type="evidence" value="ECO:0007669"/>
    <property type="project" value="UniProtKB-SubCell"/>
</dbReference>
<evidence type="ECO:0000313" key="4">
    <source>
        <dbReference type="EMBL" id="KAK9134750.1"/>
    </source>
</evidence>
<dbReference type="EMBL" id="JBBNAF010000006">
    <property type="protein sequence ID" value="KAK9134750.1"/>
    <property type="molecule type" value="Genomic_DNA"/>
</dbReference>
<accession>A0AAP0JJF3</accession>
<dbReference type="Proteomes" id="UP001420932">
    <property type="component" value="Unassembled WGS sequence"/>
</dbReference>
<keyword evidence="2 3" id="KW-0539">Nucleus</keyword>
<evidence type="ECO:0000256" key="2">
    <source>
        <dbReference type="ARBA" id="ARBA00023242"/>
    </source>
</evidence>
<dbReference type="GO" id="GO:0006355">
    <property type="term" value="P:regulation of DNA-templated transcription"/>
    <property type="evidence" value="ECO:0007669"/>
    <property type="project" value="InterPro"/>
</dbReference>
<dbReference type="InterPro" id="IPR003822">
    <property type="entry name" value="PAH"/>
</dbReference>
<keyword evidence="5" id="KW-1185">Reference proteome</keyword>
<sequence length="151" mass="17503">MSGVEEFDPVLESRQKLNRLGFMMRPQPPSPNPCDIYREYLERKLVLDEAVAYLYNVKQAFRDMKEKYDEFVRSLREFQPGRIGPFETASRVVEILEGHTRLSLSFLRFLPQREVHSAGQHGNISLLNFANSLQLKPLPTYSTDFTDSSES</sequence>
<comment type="subcellular location">
    <subcellularLocation>
        <location evidence="1 3">Nucleus</location>
    </subcellularLocation>
</comment>
<comment type="caution">
    <text evidence="4">The sequence shown here is derived from an EMBL/GenBank/DDBJ whole genome shotgun (WGS) entry which is preliminary data.</text>
</comment>
<dbReference type="AlphaFoldDB" id="A0AAP0JJF3"/>
<dbReference type="InterPro" id="IPR036600">
    <property type="entry name" value="PAH_sf"/>
</dbReference>
<dbReference type="SUPFAM" id="SSF47762">
    <property type="entry name" value="PAH2 domain"/>
    <property type="match status" value="1"/>
</dbReference>